<feature type="non-terminal residue" evidence="2">
    <location>
        <position position="31"/>
    </location>
</feature>
<proteinExistence type="predicted"/>
<name>X0US45_9ZZZZ</name>
<dbReference type="AlphaFoldDB" id="X0US45"/>
<comment type="caution">
    <text evidence="2">The sequence shown here is derived from an EMBL/GenBank/DDBJ whole genome shotgun (WGS) entry which is preliminary data.</text>
</comment>
<evidence type="ECO:0000313" key="2">
    <source>
        <dbReference type="EMBL" id="GAG08664.1"/>
    </source>
</evidence>
<organism evidence="2">
    <name type="scientific">marine sediment metagenome</name>
    <dbReference type="NCBI Taxonomy" id="412755"/>
    <lineage>
        <taxon>unclassified sequences</taxon>
        <taxon>metagenomes</taxon>
        <taxon>ecological metagenomes</taxon>
    </lineage>
</organism>
<feature type="compositionally biased region" description="Basic and acidic residues" evidence="1">
    <location>
        <begin position="1"/>
        <end position="20"/>
    </location>
</feature>
<sequence>MDRYGDPNPDREGGGGRVTDEQPEQSTGSGD</sequence>
<evidence type="ECO:0000256" key="1">
    <source>
        <dbReference type="SAM" id="MobiDB-lite"/>
    </source>
</evidence>
<gene>
    <name evidence="2" type="ORF">S01H1_42678</name>
</gene>
<protein>
    <submittedName>
        <fullName evidence="2">Uncharacterized protein</fullName>
    </submittedName>
</protein>
<reference evidence="2" key="1">
    <citation type="journal article" date="2014" name="Front. Microbiol.">
        <title>High frequency of phylogenetically diverse reductive dehalogenase-homologous genes in deep subseafloor sedimentary metagenomes.</title>
        <authorList>
            <person name="Kawai M."/>
            <person name="Futagami T."/>
            <person name="Toyoda A."/>
            <person name="Takaki Y."/>
            <person name="Nishi S."/>
            <person name="Hori S."/>
            <person name="Arai W."/>
            <person name="Tsubouchi T."/>
            <person name="Morono Y."/>
            <person name="Uchiyama I."/>
            <person name="Ito T."/>
            <person name="Fujiyama A."/>
            <person name="Inagaki F."/>
            <person name="Takami H."/>
        </authorList>
    </citation>
    <scope>NUCLEOTIDE SEQUENCE</scope>
    <source>
        <strain evidence="2">Expedition CK06-06</strain>
    </source>
</reference>
<feature type="region of interest" description="Disordered" evidence="1">
    <location>
        <begin position="1"/>
        <end position="31"/>
    </location>
</feature>
<dbReference type="EMBL" id="BARS01027150">
    <property type="protein sequence ID" value="GAG08664.1"/>
    <property type="molecule type" value="Genomic_DNA"/>
</dbReference>
<accession>X0US45</accession>